<accession>A0A1Q9DXN0</accession>
<dbReference type="EMBL" id="LSRX01000345">
    <property type="protein sequence ID" value="OLP99932.1"/>
    <property type="molecule type" value="Genomic_DNA"/>
</dbReference>
<evidence type="ECO:0000256" key="1">
    <source>
        <dbReference type="SAM" id="MobiDB-lite"/>
    </source>
</evidence>
<dbReference type="Proteomes" id="UP000186817">
    <property type="component" value="Unassembled WGS sequence"/>
</dbReference>
<proteinExistence type="predicted"/>
<gene>
    <name evidence="2" type="ORF">AK812_SmicGene17460</name>
</gene>
<protein>
    <recommendedName>
        <fullName evidence="4">Reverse transcriptase domain-containing protein</fullName>
    </recommendedName>
</protein>
<evidence type="ECO:0008006" key="4">
    <source>
        <dbReference type="Google" id="ProtNLM"/>
    </source>
</evidence>
<dbReference type="OrthoDB" id="446876at2759"/>
<evidence type="ECO:0000313" key="3">
    <source>
        <dbReference type="Proteomes" id="UP000186817"/>
    </source>
</evidence>
<organism evidence="2 3">
    <name type="scientific">Symbiodinium microadriaticum</name>
    <name type="common">Dinoflagellate</name>
    <name type="synonym">Zooxanthella microadriatica</name>
    <dbReference type="NCBI Taxonomy" id="2951"/>
    <lineage>
        <taxon>Eukaryota</taxon>
        <taxon>Sar</taxon>
        <taxon>Alveolata</taxon>
        <taxon>Dinophyceae</taxon>
        <taxon>Suessiales</taxon>
        <taxon>Symbiodiniaceae</taxon>
        <taxon>Symbiodinium</taxon>
    </lineage>
</organism>
<comment type="caution">
    <text evidence="2">The sequence shown here is derived from an EMBL/GenBank/DDBJ whole genome shotgun (WGS) entry which is preliminary data.</text>
</comment>
<dbReference type="AlphaFoldDB" id="A0A1Q9DXN0"/>
<sequence length="653" mass="71932">MRAAIWPPHLPTSKSVGVEPVFDIQVLPTLPEIEQIVLSLKKHRASGPDCVTADLLQVAPVAASRQLYPILFKSTLMVQEPVEFRGGNLICLAKRAGAALQCKDFRSILLASVPAKIQHRHLRSRLLPLLGQHGHPTQAGAKAGISVEPISLLAKSFQAAHHKRRLPWAITFYDLQAAFYRVVRETLVPSQQDDKAFRALLHRVGIPSAALEELAEQLRRVAALPDMGASPHLVSLIQDLFHATWFRMDFGDTLTYTSRGTRPGDPAADILFALSFAAFIRHTEMVLREQDLAAFPLPDASLHPWASSDSGSTVGFPAWADDFAHLQNALEFESLQRRVQLSTQIVQERATAIGMKLTYAPDKTAALLPPGHDWTQHGAATDDLDGSVYVPVLDRLTQESHSLAIIQAYKHLGSVLTSTGDPRPDLAHKKSKALGVVRSLGRKLFGNSAIPLDTRRLLLRSLAVSRFVHSSAALLLTAALHQRTWDQAYVQIWRALTPTTKGDKPAHGYAVLRLAKASAPPLALARARALLLQKLTQHGPSVLRTFLYEHWIACPQGAWLSQLQDDVKLIALYVPSVQDFLSTHEPVHDLLESLRVDPTWWPRQTRAADKAFQKALDDWAKKRQAPASELPLPLDEPSGPIHPDVSGLTSHDG</sequence>
<feature type="region of interest" description="Disordered" evidence="1">
    <location>
        <begin position="619"/>
        <end position="653"/>
    </location>
</feature>
<dbReference type="PANTHER" id="PTHR47027:SF20">
    <property type="entry name" value="REVERSE TRANSCRIPTASE-LIKE PROTEIN WITH RNA-DIRECTED DNA POLYMERASE DOMAIN"/>
    <property type="match status" value="1"/>
</dbReference>
<reference evidence="2 3" key="1">
    <citation type="submission" date="2016-02" db="EMBL/GenBank/DDBJ databases">
        <title>Genome analysis of coral dinoflagellate symbionts highlights evolutionary adaptations to a symbiotic lifestyle.</title>
        <authorList>
            <person name="Aranda M."/>
            <person name="Li Y."/>
            <person name="Liew Y.J."/>
            <person name="Baumgarten S."/>
            <person name="Simakov O."/>
            <person name="Wilson M."/>
            <person name="Piel J."/>
            <person name="Ashoor H."/>
            <person name="Bougouffa S."/>
            <person name="Bajic V.B."/>
            <person name="Ryu T."/>
            <person name="Ravasi T."/>
            <person name="Bayer T."/>
            <person name="Micklem G."/>
            <person name="Kim H."/>
            <person name="Bhak J."/>
            <person name="Lajeunesse T.C."/>
            <person name="Voolstra C.R."/>
        </authorList>
    </citation>
    <scope>NUCLEOTIDE SEQUENCE [LARGE SCALE GENOMIC DNA]</scope>
    <source>
        <strain evidence="2 3">CCMP2467</strain>
    </source>
</reference>
<evidence type="ECO:0000313" key="2">
    <source>
        <dbReference type="EMBL" id="OLP99932.1"/>
    </source>
</evidence>
<keyword evidence="3" id="KW-1185">Reference proteome</keyword>
<name>A0A1Q9DXN0_SYMMI</name>
<dbReference type="PANTHER" id="PTHR47027">
    <property type="entry name" value="REVERSE TRANSCRIPTASE DOMAIN-CONTAINING PROTEIN"/>
    <property type="match status" value="1"/>
</dbReference>